<evidence type="ECO:0000313" key="1">
    <source>
        <dbReference type="EMBL" id="CAB4153689.1"/>
    </source>
</evidence>
<accession>A0A6J5NDW5</accession>
<gene>
    <name evidence="1" type="ORF">UFOVP638_18</name>
</gene>
<reference evidence="1" key="1">
    <citation type="submission" date="2020-04" db="EMBL/GenBank/DDBJ databases">
        <authorList>
            <person name="Chiriac C."/>
            <person name="Salcher M."/>
            <person name="Ghai R."/>
            <person name="Kavagutti S V."/>
        </authorList>
    </citation>
    <scope>NUCLEOTIDE SEQUENCE</scope>
</reference>
<proteinExistence type="predicted"/>
<name>A0A6J5NDW5_9CAUD</name>
<protein>
    <recommendedName>
        <fullName evidence="2">Helix-turn-helix domain containing protein</fullName>
    </recommendedName>
</protein>
<evidence type="ECO:0008006" key="2">
    <source>
        <dbReference type="Google" id="ProtNLM"/>
    </source>
</evidence>
<dbReference type="EMBL" id="LR796595">
    <property type="protein sequence ID" value="CAB4153689.1"/>
    <property type="molecule type" value="Genomic_DNA"/>
</dbReference>
<sequence>MMYFFKTRNRLNLDKPTNQSAEILFELLNNVTASRSELMETTGCLNITAIISRLRLDHEIEIKCNFKETTNKHGRPVKFGIYQLIDKNDGLKKYNTINKR</sequence>
<organism evidence="1">
    <name type="scientific">uncultured Caudovirales phage</name>
    <dbReference type="NCBI Taxonomy" id="2100421"/>
    <lineage>
        <taxon>Viruses</taxon>
        <taxon>Duplodnaviria</taxon>
        <taxon>Heunggongvirae</taxon>
        <taxon>Uroviricota</taxon>
        <taxon>Caudoviricetes</taxon>
        <taxon>Peduoviridae</taxon>
        <taxon>Maltschvirus</taxon>
        <taxon>Maltschvirus maltsch</taxon>
    </lineage>
</organism>